<comment type="caution">
    <text evidence="2">The sequence shown here is derived from an EMBL/GenBank/DDBJ whole genome shotgun (WGS) entry which is preliminary data.</text>
</comment>
<evidence type="ECO:0000256" key="1">
    <source>
        <dbReference type="SAM" id="Phobius"/>
    </source>
</evidence>
<organism evidence="2 3">
    <name type="scientific">Candidatus Falkowbacteria bacterium RIFOXYC2_FULL_48_21</name>
    <dbReference type="NCBI Taxonomy" id="1798005"/>
    <lineage>
        <taxon>Bacteria</taxon>
        <taxon>Candidatus Falkowiibacteriota</taxon>
    </lineage>
</organism>
<keyword evidence="1" id="KW-1133">Transmembrane helix</keyword>
<evidence type="ECO:0000313" key="2">
    <source>
        <dbReference type="EMBL" id="OGF38246.1"/>
    </source>
</evidence>
<keyword evidence="1" id="KW-0472">Membrane</keyword>
<sequence length="147" mass="17262">MQFSYEFTAVDIAIAIGIAVVIVVFFVARWFARQSRLPEGLDRKFYRARWKEIEALVELKKEMNYKLAVIEADKLLDSALRGMYFTGTTMAERLKLASYKFPKLKQVWWAHQVRNHVVHDVRYELRHGEARKVLELFKRALSTLGVL</sequence>
<keyword evidence="1" id="KW-0812">Transmembrane</keyword>
<name>A0A1F5THK8_9BACT</name>
<dbReference type="Proteomes" id="UP000178656">
    <property type="component" value="Unassembled WGS sequence"/>
</dbReference>
<gene>
    <name evidence="2" type="ORF">A2482_05415</name>
</gene>
<protein>
    <recommendedName>
        <fullName evidence="4">DUF4145 domain-containing protein</fullName>
    </recommendedName>
</protein>
<dbReference type="AlphaFoldDB" id="A0A1F5THK8"/>
<dbReference type="EMBL" id="MFGM01000002">
    <property type="protein sequence ID" value="OGF38246.1"/>
    <property type="molecule type" value="Genomic_DNA"/>
</dbReference>
<reference evidence="2 3" key="1">
    <citation type="journal article" date="2016" name="Nat. Commun.">
        <title>Thousands of microbial genomes shed light on interconnected biogeochemical processes in an aquifer system.</title>
        <authorList>
            <person name="Anantharaman K."/>
            <person name="Brown C.T."/>
            <person name="Hug L.A."/>
            <person name="Sharon I."/>
            <person name="Castelle C.J."/>
            <person name="Probst A.J."/>
            <person name="Thomas B.C."/>
            <person name="Singh A."/>
            <person name="Wilkins M.J."/>
            <person name="Karaoz U."/>
            <person name="Brodie E.L."/>
            <person name="Williams K.H."/>
            <person name="Hubbard S.S."/>
            <person name="Banfield J.F."/>
        </authorList>
    </citation>
    <scope>NUCLEOTIDE SEQUENCE [LARGE SCALE GENOMIC DNA]</scope>
</reference>
<evidence type="ECO:0008006" key="4">
    <source>
        <dbReference type="Google" id="ProtNLM"/>
    </source>
</evidence>
<feature type="transmembrane region" description="Helical" evidence="1">
    <location>
        <begin position="12"/>
        <end position="32"/>
    </location>
</feature>
<accession>A0A1F5THK8</accession>
<evidence type="ECO:0000313" key="3">
    <source>
        <dbReference type="Proteomes" id="UP000178656"/>
    </source>
</evidence>
<proteinExistence type="predicted"/>